<dbReference type="Proteomes" id="UP000187455">
    <property type="component" value="Unassembled WGS sequence"/>
</dbReference>
<dbReference type="OrthoDB" id="2342176at2759"/>
<accession>A0A1R0H5U0</accession>
<protein>
    <recommendedName>
        <fullName evidence="4">Chitin-binding type-4 domain-containing protein</fullName>
    </recommendedName>
</protein>
<evidence type="ECO:0000256" key="1">
    <source>
        <dbReference type="SAM" id="SignalP"/>
    </source>
</evidence>
<sequence length="269" mass="29178">MNISYLRVLLVNIAPLIITLFQIESVNSHGILGFPPSRGNLKWFGTCGSGQGCKGPCDSSISESINSLPFRLAKIKPLRRRSKMTVTWGRLNHPGGFVRISIVPRNVSDSWSEFDSNVVQYSCYEATCGPTVKNDPILGFLNGGGNAECSAKIKIPGHLHDGIYTLQWAWFGGGVYMGDVNKSFGEYYGCSDFVVKGGPPPSSRVKSPKFVGGDVMYPSENVCRYWGSNKLGDCSFKNKFPKVVPGNPYESTLEPCMGGGAKKGKPAGF</sequence>
<reference evidence="2 3" key="1">
    <citation type="journal article" date="2016" name="Mol. Biol. Evol.">
        <title>Genome-Wide Survey of Gut Fungi (Harpellales) Reveals the First Horizontally Transferred Ubiquitin Gene from a Mosquito Host.</title>
        <authorList>
            <person name="Wang Y."/>
            <person name="White M.M."/>
            <person name="Kvist S."/>
            <person name="Moncalvo J.M."/>
        </authorList>
    </citation>
    <scope>NUCLEOTIDE SEQUENCE [LARGE SCALE GENOMIC DNA]</scope>
    <source>
        <strain evidence="2 3">ALG-7-W6</strain>
    </source>
</reference>
<keyword evidence="3" id="KW-1185">Reference proteome</keyword>
<comment type="caution">
    <text evidence="2">The sequence shown here is derived from an EMBL/GenBank/DDBJ whole genome shotgun (WGS) entry which is preliminary data.</text>
</comment>
<feature type="signal peptide" evidence="1">
    <location>
        <begin position="1"/>
        <end position="28"/>
    </location>
</feature>
<organism evidence="2 3">
    <name type="scientific">Smittium mucronatum</name>
    <dbReference type="NCBI Taxonomy" id="133383"/>
    <lineage>
        <taxon>Eukaryota</taxon>
        <taxon>Fungi</taxon>
        <taxon>Fungi incertae sedis</taxon>
        <taxon>Zoopagomycota</taxon>
        <taxon>Kickxellomycotina</taxon>
        <taxon>Harpellomycetes</taxon>
        <taxon>Harpellales</taxon>
        <taxon>Legeriomycetaceae</taxon>
        <taxon>Smittium</taxon>
    </lineage>
</organism>
<evidence type="ECO:0008006" key="4">
    <source>
        <dbReference type="Google" id="ProtNLM"/>
    </source>
</evidence>
<gene>
    <name evidence="2" type="ORF">AYI68_g1328</name>
</gene>
<name>A0A1R0H5U0_9FUNG</name>
<proteinExistence type="predicted"/>
<keyword evidence="1" id="KW-0732">Signal</keyword>
<feature type="chain" id="PRO_5012299934" description="Chitin-binding type-4 domain-containing protein" evidence="1">
    <location>
        <begin position="29"/>
        <end position="269"/>
    </location>
</feature>
<evidence type="ECO:0000313" key="2">
    <source>
        <dbReference type="EMBL" id="OLY84507.1"/>
    </source>
</evidence>
<dbReference type="EMBL" id="LSSL01000472">
    <property type="protein sequence ID" value="OLY84507.1"/>
    <property type="molecule type" value="Genomic_DNA"/>
</dbReference>
<dbReference type="AlphaFoldDB" id="A0A1R0H5U0"/>
<dbReference type="STRING" id="133383.A0A1R0H5U0"/>
<evidence type="ECO:0000313" key="3">
    <source>
        <dbReference type="Proteomes" id="UP000187455"/>
    </source>
</evidence>